<feature type="chain" id="PRO_5015142695" evidence="1">
    <location>
        <begin position="19"/>
        <end position="129"/>
    </location>
</feature>
<evidence type="ECO:0000256" key="1">
    <source>
        <dbReference type="SAM" id="SignalP"/>
    </source>
</evidence>
<dbReference type="SUPFAM" id="SSF100910">
    <property type="entry name" value="Chemosensory protein Csp2"/>
    <property type="match status" value="1"/>
</dbReference>
<keyword evidence="1" id="KW-0732">Signal</keyword>
<dbReference type="AlphaFoldDB" id="A0A2P1A488"/>
<protein>
    <submittedName>
        <fullName evidence="2">Putative chemosensory protein 4</fullName>
    </submittedName>
</protein>
<dbReference type="InterPro" id="IPR036682">
    <property type="entry name" value="OS_D_A10/PebIII_sf"/>
</dbReference>
<dbReference type="Pfam" id="PF03392">
    <property type="entry name" value="OS-D"/>
    <property type="match status" value="1"/>
</dbReference>
<evidence type="ECO:0000313" key="2">
    <source>
        <dbReference type="EMBL" id="AVI04875.1"/>
    </source>
</evidence>
<accession>A0A2P1A488</accession>
<dbReference type="PANTHER" id="PTHR11257">
    <property type="entry name" value="CHEMOSENSORY PROTEIN-RELATED"/>
    <property type="match status" value="1"/>
</dbReference>
<feature type="signal peptide" evidence="1">
    <location>
        <begin position="1"/>
        <end position="18"/>
    </location>
</feature>
<dbReference type="InterPro" id="IPR005055">
    <property type="entry name" value="A10/PebIII"/>
</dbReference>
<sequence length="129" mass="14892">MKGFAVLLLVGLCGVVYCRPDDKYTTKYDNVDLDAIVKNDRLLRNYIDCVLGKRKCTKDGEELKKNLPDALQNQCSKCSEAQKNGSRKIIHHLLKNKREWWNELEAKFDPQGNYKKAYAEELKKEGIVL</sequence>
<dbReference type="PANTHER" id="PTHR11257:SF12">
    <property type="entry name" value="EJACULATORY BULB-SPECIFIC PROTEIN 3-RELATED"/>
    <property type="match status" value="1"/>
</dbReference>
<reference evidence="2" key="1">
    <citation type="submission" date="2017-03" db="EMBL/GenBank/DDBJ databases">
        <title>Hypothetical protein related to olfaction in boll weevil.</title>
        <authorList>
            <person name="Pires Paula D."/>
            <person name="C Togawa R."/>
        </authorList>
    </citation>
    <scope>NUCLEOTIDE SEQUENCE</scope>
</reference>
<dbReference type="Gene3D" id="1.10.2080.10">
    <property type="entry name" value="Insect odorant-binding protein A10/Ejaculatory bulb-specific protein 3"/>
    <property type="match status" value="1"/>
</dbReference>
<name>A0A2P1A488_ANTGR</name>
<dbReference type="EMBL" id="KY826447">
    <property type="protein sequence ID" value="AVI04875.1"/>
    <property type="molecule type" value="mRNA"/>
</dbReference>
<organism evidence="2">
    <name type="scientific">Anthonomus grandis</name>
    <name type="common">Mexican cotton boll weevil</name>
    <name type="synonym">Anthonomus thurberiae</name>
    <dbReference type="NCBI Taxonomy" id="7044"/>
    <lineage>
        <taxon>Eukaryota</taxon>
        <taxon>Metazoa</taxon>
        <taxon>Ecdysozoa</taxon>
        <taxon>Arthropoda</taxon>
        <taxon>Hexapoda</taxon>
        <taxon>Insecta</taxon>
        <taxon>Pterygota</taxon>
        <taxon>Neoptera</taxon>
        <taxon>Endopterygota</taxon>
        <taxon>Coleoptera</taxon>
        <taxon>Polyphaga</taxon>
        <taxon>Cucujiformia</taxon>
        <taxon>Curculionidae</taxon>
        <taxon>Curculioninae</taxon>
        <taxon>Anthonomini</taxon>
        <taxon>Anthonomus</taxon>
    </lineage>
</organism>
<proteinExistence type="evidence at transcript level"/>